<gene>
    <name evidence="2" type="ORF">EV682_1282</name>
    <name evidence="1" type="ORF">NCTC11159_01180</name>
</gene>
<proteinExistence type="predicted"/>
<evidence type="ECO:0000313" key="3">
    <source>
        <dbReference type="Proteomes" id="UP000255108"/>
    </source>
</evidence>
<evidence type="ECO:0000313" key="2">
    <source>
        <dbReference type="EMBL" id="TCU81111.1"/>
    </source>
</evidence>
<reference evidence="2 4" key="2">
    <citation type="submission" date="2019-03" db="EMBL/GenBank/DDBJ databases">
        <title>Genomic Encyclopedia of Type Strains, Phase IV (KMG-IV): sequencing the most valuable type-strain genomes for metagenomic binning, comparative biology and taxonomic classification.</title>
        <authorList>
            <person name="Goeker M."/>
        </authorList>
    </citation>
    <scope>NUCLEOTIDE SEQUENCE [LARGE SCALE GENOMIC DNA]</scope>
    <source>
        <strain evidence="2 4">DSM 3764</strain>
    </source>
</reference>
<keyword evidence="4" id="KW-1185">Reference proteome</keyword>
<accession>A0A377Q684</accession>
<dbReference type="Proteomes" id="UP000295794">
    <property type="component" value="Unassembled WGS sequence"/>
</dbReference>
<evidence type="ECO:0000313" key="1">
    <source>
        <dbReference type="EMBL" id="STQ90119.1"/>
    </source>
</evidence>
<protein>
    <submittedName>
        <fullName evidence="1">Uncharacterized protein</fullName>
    </submittedName>
</protein>
<dbReference type="EMBL" id="UGHR01000001">
    <property type="protein sequence ID" value="STQ90119.1"/>
    <property type="molecule type" value="Genomic_DNA"/>
</dbReference>
<sequence length="94" mass="10152">MGLLGHNDCVIALHGGDQKSKNKTHNLAQSLAGRFSSIEEVEGKALHEFIKKLIAAKTTQTGFLLSLIFAKKCFTGVAKALTVNQRAKLSRFPG</sequence>
<evidence type="ECO:0000313" key="4">
    <source>
        <dbReference type="Proteomes" id="UP000295794"/>
    </source>
</evidence>
<dbReference type="Proteomes" id="UP000255108">
    <property type="component" value="Unassembled WGS sequence"/>
</dbReference>
<reference evidence="1 3" key="1">
    <citation type="submission" date="2018-06" db="EMBL/GenBank/DDBJ databases">
        <authorList>
            <consortium name="Pathogen Informatics"/>
            <person name="Doyle S."/>
        </authorList>
    </citation>
    <scope>NUCLEOTIDE SEQUENCE [LARGE SCALE GENOMIC DNA]</scope>
    <source>
        <strain evidence="1 3">NCTC11159</strain>
    </source>
</reference>
<organism evidence="1 3">
    <name type="scientific">Iodobacter fluviatilis</name>
    <dbReference type="NCBI Taxonomy" id="537"/>
    <lineage>
        <taxon>Bacteria</taxon>
        <taxon>Pseudomonadati</taxon>
        <taxon>Pseudomonadota</taxon>
        <taxon>Betaproteobacteria</taxon>
        <taxon>Neisseriales</taxon>
        <taxon>Chitinibacteraceae</taxon>
        <taxon>Iodobacter</taxon>
    </lineage>
</organism>
<name>A0A377Q684_9NEIS</name>
<dbReference type="AlphaFoldDB" id="A0A377Q684"/>
<dbReference type="EMBL" id="SMBT01000028">
    <property type="protein sequence ID" value="TCU81111.1"/>
    <property type="molecule type" value="Genomic_DNA"/>
</dbReference>